<dbReference type="EMBL" id="QUAK01000235">
    <property type="protein sequence ID" value="RFU82551.1"/>
    <property type="molecule type" value="Genomic_DNA"/>
</dbReference>
<accession>A0A372LV76</accession>
<proteinExistence type="predicted"/>
<feature type="domain" description="Transcription regulator PadR N-terminal" evidence="2">
    <location>
        <begin position="27"/>
        <end position="98"/>
    </location>
</feature>
<feature type="region of interest" description="Disordered" evidence="1">
    <location>
        <begin position="117"/>
        <end position="156"/>
    </location>
</feature>
<evidence type="ECO:0000313" key="3">
    <source>
        <dbReference type="EMBL" id="RFU82551.1"/>
    </source>
</evidence>
<sequence>MEPGSPSNRTVSKAESQLRKGVLEYCVLAMMRNGPRYGVELLRELEETGALATSQGTVYPLLSRLRRDDLVTTSWQESASGPPRRYYELTAAGQSALDEFAGLWPAFRNAVDRLLVPAPRDEAPQHGARQHGAPHDNAPRDNAPQHEAPPKNPAAP</sequence>
<comment type="caution">
    <text evidence="3">The sequence shown here is derived from an EMBL/GenBank/DDBJ whole genome shotgun (WGS) entry which is preliminary data.</text>
</comment>
<reference evidence="3 4" key="1">
    <citation type="submission" date="2018-08" db="EMBL/GenBank/DDBJ databases">
        <title>Isolation, diversity and antifungal activity of Actinobacteria from wheat.</title>
        <authorList>
            <person name="Han C."/>
        </authorList>
    </citation>
    <scope>NUCLEOTIDE SEQUENCE [LARGE SCALE GENOMIC DNA]</scope>
    <source>
        <strain evidence="3 4">NEAU-YY421</strain>
    </source>
</reference>
<dbReference type="InterPro" id="IPR036390">
    <property type="entry name" value="WH_DNA-bd_sf"/>
</dbReference>
<dbReference type="InterPro" id="IPR036388">
    <property type="entry name" value="WH-like_DNA-bd_sf"/>
</dbReference>
<dbReference type="PANTHER" id="PTHR33169">
    <property type="entry name" value="PADR-FAMILY TRANSCRIPTIONAL REGULATOR"/>
    <property type="match status" value="1"/>
</dbReference>
<protein>
    <submittedName>
        <fullName evidence="3">PadR family transcriptional regulator</fullName>
    </submittedName>
</protein>
<evidence type="ECO:0000313" key="4">
    <source>
        <dbReference type="Proteomes" id="UP000263094"/>
    </source>
</evidence>
<name>A0A372LV76_9ACTN</name>
<dbReference type="RefSeq" id="WP_128559737.1">
    <property type="nucleotide sequence ID" value="NZ_QUAK01000235.1"/>
</dbReference>
<dbReference type="Pfam" id="PF03551">
    <property type="entry name" value="PadR"/>
    <property type="match status" value="1"/>
</dbReference>
<gene>
    <name evidence="3" type="ORF">DY218_32410</name>
</gene>
<dbReference type="AlphaFoldDB" id="A0A372LV76"/>
<evidence type="ECO:0000256" key="1">
    <source>
        <dbReference type="SAM" id="MobiDB-lite"/>
    </source>
</evidence>
<keyword evidence="4" id="KW-1185">Reference proteome</keyword>
<dbReference type="PANTHER" id="PTHR33169:SF14">
    <property type="entry name" value="TRANSCRIPTIONAL REGULATOR RV3488"/>
    <property type="match status" value="1"/>
</dbReference>
<organism evidence="3 4">
    <name type="scientific">Streptomyces triticagri</name>
    <dbReference type="NCBI Taxonomy" id="2293568"/>
    <lineage>
        <taxon>Bacteria</taxon>
        <taxon>Bacillati</taxon>
        <taxon>Actinomycetota</taxon>
        <taxon>Actinomycetes</taxon>
        <taxon>Kitasatosporales</taxon>
        <taxon>Streptomycetaceae</taxon>
        <taxon>Streptomyces</taxon>
    </lineage>
</organism>
<evidence type="ECO:0000259" key="2">
    <source>
        <dbReference type="Pfam" id="PF03551"/>
    </source>
</evidence>
<dbReference type="SUPFAM" id="SSF46785">
    <property type="entry name" value="Winged helix' DNA-binding domain"/>
    <property type="match status" value="1"/>
</dbReference>
<dbReference type="Proteomes" id="UP000263094">
    <property type="component" value="Unassembled WGS sequence"/>
</dbReference>
<dbReference type="InterPro" id="IPR052509">
    <property type="entry name" value="Metal_resp_DNA-bind_regulator"/>
</dbReference>
<dbReference type="OrthoDB" id="122286at2"/>
<dbReference type="Gene3D" id="1.10.10.10">
    <property type="entry name" value="Winged helix-like DNA-binding domain superfamily/Winged helix DNA-binding domain"/>
    <property type="match status" value="1"/>
</dbReference>
<dbReference type="InterPro" id="IPR005149">
    <property type="entry name" value="Tscrpt_reg_PadR_N"/>
</dbReference>